<dbReference type="RefSeq" id="WP_190249924.1">
    <property type="nucleotide sequence ID" value="NZ_BMPI01000010.1"/>
</dbReference>
<evidence type="ECO:0000313" key="2">
    <source>
        <dbReference type="Proteomes" id="UP000642070"/>
    </source>
</evidence>
<dbReference type="AlphaFoldDB" id="A0A917WR33"/>
<evidence type="ECO:0000313" key="1">
    <source>
        <dbReference type="EMBL" id="GGM22597.1"/>
    </source>
</evidence>
<dbReference type="EMBL" id="BMPI01000010">
    <property type="protein sequence ID" value="GGM22597.1"/>
    <property type="molecule type" value="Genomic_DNA"/>
</dbReference>
<sequence length="125" mass="13405">MTYNDLARAVTNELGADDGDELAQAALQLALQAWHALADGDPAWDRFGLDLLDVRGRLHPNPTVAVVTPAPDRDRPELRAAVTTLVQALADRHERVAAGAERALAQRLQLDGAAVQLRRAAEALA</sequence>
<organism evidence="1 2">
    <name type="scientific">Dactylosporangium sucinum</name>
    <dbReference type="NCBI Taxonomy" id="1424081"/>
    <lineage>
        <taxon>Bacteria</taxon>
        <taxon>Bacillati</taxon>
        <taxon>Actinomycetota</taxon>
        <taxon>Actinomycetes</taxon>
        <taxon>Micromonosporales</taxon>
        <taxon>Micromonosporaceae</taxon>
        <taxon>Dactylosporangium</taxon>
    </lineage>
</organism>
<proteinExistence type="predicted"/>
<gene>
    <name evidence="1" type="ORF">GCM10007977_024700</name>
</gene>
<protein>
    <submittedName>
        <fullName evidence="1">Uncharacterized protein</fullName>
    </submittedName>
</protein>
<accession>A0A917WR33</accession>
<keyword evidence="2" id="KW-1185">Reference proteome</keyword>
<dbReference type="Proteomes" id="UP000642070">
    <property type="component" value="Unassembled WGS sequence"/>
</dbReference>
<name>A0A917WR33_9ACTN</name>
<comment type="caution">
    <text evidence="1">The sequence shown here is derived from an EMBL/GenBank/DDBJ whole genome shotgun (WGS) entry which is preliminary data.</text>
</comment>
<reference evidence="1" key="1">
    <citation type="journal article" date="2014" name="Int. J. Syst. Evol. Microbiol.">
        <title>Complete genome sequence of Corynebacterium casei LMG S-19264T (=DSM 44701T), isolated from a smear-ripened cheese.</title>
        <authorList>
            <consortium name="US DOE Joint Genome Institute (JGI-PGF)"/>
            <person name="Walter F."/>
            <person name="Albersmeier A."/>
            <person name="Kalinowski J."/>
            <person name="Ruckert C."/>
        </authorList>
    </citation>
    <scope>NUCLEOTIDE SEQUENCE</scope>
    <source>
        <strain evidence="1">JCM 19831</strain>
    </source>
</reference>
<reference evidence="1" key="2">
    <citation type="submission" date="2020-09" db="EMBL/GenBank/DDBJ databases">
        <authorList>
            <person name="Sun Q."/>
            <person name="Ohkuma M."/>
        </authorList>
    </citation>
    <scope>NUCLEOTIDE SEQUENCE</scope>
    <source>
        <strain evidence="1">JCM 19831</strain>
    </source>
</reference>